<keyword evidence="1" id="KW-0645">Protease</keyword>
<dbReference type="InterPro" id="IPR028090">
    <property type="entry name" value="JAB_dom_prok"/>
</dbReference>
<evidence type="ECO:0000313" key="8">
    <source>
        <dbReference type="Proteomes" id="UP000070463"/>
    </source>
</evidence>
<evidence type="ECO:0000313" key="7">
    <source>
        <dbReference type="EMBL" id="KXA97445.1"/>
    </source>
</evidence>
<accession>A0A133UTB0</accession>
<keyword evidence="4" id="KW-0862">Zinc</keyword>
<protein>
    <recommendedName>
        <fullName evidence="6">JAB domain-containing protein</fullName>
    </recommendedName>
</protein>
<dbReference type="AlphaFoldDB" id="A0A133UTB0"/>
<organism evidence="7 8">
    <name type="scientific">candidate division MSBL1 archaeon SCGC-AAA259I09</name>
    <dbReference type="NCBI Taxonomy" id="1698267"/>
    <lineage>
        <taxon>Archaea</taxon>
        <taxon>Methanobacteriati</taxon>
        <taxon>Methanobacteriota</taxon>
        <taxon>candidate division MSBL1</taxon>
    </lineage>
</organism>
<dbReference type="Pfam" id="PF14464">
    <property type="entry name" value="Prok-JAB"/>
    <property type="match status" value="1"/>
</dbReference>
<evidence type="ECO:0000256" key="1">
    <source>
        <dbReference type="ARBA" id="ARBA00022670"/>
    </source>
</evidence>
<proteinExistence type="predicted"/>
<evidence type="ECO:0000256" key="4">
    <source>
        <dbReference type="ARBA" id="ARBA00022833"/>
    </source>
</evidence>
<gene>
    <name evidence="7" type="ORF">AKJ37_02995</name>
</gene>
<sequence>MKALFEDTVWKDIRKVSELEFPLEACSVLAGRKENGLFKIEKMIETKNRQSSRSSFKIDPKFIVDTLDELEGSDMELIGFFHTHPNMSAYVSERDEKFMKLWPGLEPPLENLDFLIPKVPNETLGHLAPASILDARK</sequence>
<feature type="domain" description="JAB" evidence="6">
    <location>
        <begin position="9"/>
        <end position="100"/>
    </location>
</feature>
<dbReference type="GO" id="GO:0008235">
    <property type="term" value="F:metalloexopeptidase activity"/>
    <property type="evidence" value="ECO:0007669"/>
    <property type="project" value="TreeGrafter"/>
</dbReference>
<reference evidence="7 8" key="1">
    <citation type="journal article" date="2016" name="Sci. Rep.">
        <title>Metabolic traits of an uncultured archaeal lineage -MSBL1- from brine pools of the Red Sea.</title>
        <authorList>
            <person name="Mwirichia R."/>
            <person name="Alam I."/>
            <person name="Rashid M."/>
            <person name="Vinu M."/>
            <person name="Ba-Alawi W."/>
            <person name="Anthony Kamau A."/>
            <person name="Kamanda Ngugi D."/>
            <person name="Goker M."/>
            <person name="Klenk H.P."/>
            <person name="Bajic V."/>
            <person name="Stingl U."/>
        </authorList>
    </citation>
    <scope>NUCLEOTIDE SEQUENCE [LARGE SCALE GENOMIC DNA]</scope>
    <source>
        <strain evidence="7">SCGC-AAA259I09</strain>
    </source>
</reference>
<name>A0A133UTB0_9EURY</name>
<keyword evidence="8" id="KW-1185">Reference proteome</keyword>
<dbReference type="SUPFAM" id="SSF102712">
    <property type="entry name" value="JAB1/MPN domain"/>
    <property type="match status" value="1"/>
</dbReference>
<dbReference type="GO" id="GO:0006508">
    <property type="term" value="P:proteolysis"/>
    <property type="evidence" value="ECO:0007669"/>
    <property type="project" value="UniProtKB-KW"/>
</dbReference>
<evidence type="ECO:0000256" key="3">
    <source>
        <dbReference type="ARBA" id="ARBA00022801"/>
    </source>
</evidence>
<dbReference type="PANTHER" id="PTHR34858:SF1">
    <property type="entry name" value="CYSO-CYSTEINE PEPTIDASE"/>
    <property type="match status" value="1"/>
</dbReference>
<keyword evidence="3" id="KW-0378">Hydrolase</keyword>
<evidence type="ECO:0000256" key="2">
    <source>
        <dbReference type="ARBA" id="ARBA00022723"/>
    </source>
</evidence>
<dbReference type="EMBL" id="LHXR01000030">
    <property type="protein sequence ID" value="KXA97445.1"/>
    <property type="molecule type" value="Genomic_DNA"/>
</dbReference>
<dbReference type="Proteomes" id="UP000070463">
    <property type="component" value="Unassembled WGS sequence"/>
</dbReference>
<dbReference type="Gene3D" id="3.40.140.10">
    <property type="entry name" value="Cytidine Deaminase, domain 2"/>
    <property type="match status" value="1"/>
</dbReference>
<keyword evidence="2" id="KW-0479">Metal-binding</keyword>
<evidence type="ECO:0000256" key="5">
    <source>
        <dbReference type="ARBA" id="ARBA00023049"/>
    </source>
</evidence>
<evidence type="ECO:0000259" key="6">
    <source>
        <dbReference type="Pfam" id="PF14464"/>
    </source>
</evidence>
<dbReference type="PANTHER" id="PTHR34858">
    <property type="entry name" value="CYSO-CYSTEINE PEPTIDASE"/>
    <property type="match status" value="1"/>
</dbReference>
<comment type="caution">
    <text evidence="7">The sequence shown here is derived from an EMBL/GenBank/DDBJ whole genome shotgun (WGS) entry which is preliminary data.</text>
</comment>
<keyword evidence="5" id="KW-0482">Metalloprotease</keyword>
<dbReference type="GO" id="GO:0008270">
    <property type="term" value="F:zinc ion binding"/>
    <property type="evidence" value="ECO:0007669"/>
    <property type="project" value="TreeGrafter"/>
</dbReference>
<dbReference type="InterPro" id="IPR051929">
    <property type="entry name" value="VirAsm_ModProt"/>
</dbReference>